<evidence type="ECO:0000259" key="1">
    <source>
        <dbReference type="PROSITE" id="PS50995"/>
    </source>
</evidence>
<reference evidence="3" key="3">
    <citation type="journal article" date="2019" name="Microbiol. Resour. Announc.">
        <title>Draft Genome Sequences of Type Strains of Gordonibacter faecihominis, Paraeggerthella hongkongensis, Parvibacter caecicola,Slackia equolifaciens, Slackia faecicanis, and Slackia isoflavoniconvertens.</title>
        <authorList>
            <person name="Danylec N."/>
            <person name="Stoll D.A."/>
            <person name="Dotsch A."/>
            <person name="Huch M."/>
        </authorList>
    </citation>
    <scope>NUCLEOTIDE SEQUENCE</scope>
    <source>
        <strain evidence="3">DSM 16107</strain>
    </source>
</reference>
<sequence>MEYRALAQELVGMRAELRRAGVERLVDRMAAGEQGALFLLLQDGEIAHPKDLSERMGVSTARVATMLGHLEERGLLTRSPDPADNRQTVVALTDRGVAYITERRDEALGLIAQLLERLGPEDAAQYVRIQKKLVACLAEEAVDDAAKG</sequence>
<dbReference type="Pfam" id="PF01047">
    <property type="entry name" value="MarR"/>
    <property type="match status" value="1"/>
</dbReference>
<dbReference type="PROSITE" id="PS50995">
    <property type="entry name" value="HTH_MARR_2"/>
    <property type="match status" value="1"/>
</dbReference>
<dbReference type="InterPro" id="IPR000835">
    <property type="entry name" value="HTH_MarR-typ"/>
</dbReference>
<dbReference type="InterPro" id="IPR036388">
    <property type="entry name" value="WH-like_DNA-bd_sf"/>
</dbReference>
<accession>A0A3N0IZW7</accession>
<dbReference type="PANTHER" id="PTHR39515:SF2">
    <property type="entry name" value="HTH-TYPE TRANSCRIPTIONAL REGULATOR RV0880"/>
    <property type="match status" value="1"/>
</dbReference>
<dbReference type="InterPro" id="IPR036390">
    <property type="entry name" value="WH_DNA-bd_sf"/>
</dbReference>
<proteinExistence type="predicted"/>
<dbReference type="InterPro" id="IPR052526">
    <property type="entry name" value="HTH-type_Bedaq_tolerance"/>
</dbReference>
<reference evidence="5" key="2">
    <citation type="submission" date="2018-05" db="EMBL/GenBank/DDBJ databases">
        <title>Genome Sequencing of selected type strains of the family Eggerthellaceae.</title>
        <authorList>
            <person name="Danylec N."/>
            <person name="Stoll D.A."/>
            <person name="Doetsch A."/>
            <person name="Huch M."/>
        </authorList>
    </citation>
    <scope>NUCLEOTIDE SEQUENCE [LARGE SCALE GENOMIC DNA]</scope>
    <source>
        <strain evidence="5">DSM 16107</strain>
    </source>
</reference>
<dbReference type="PRINTS" id="PR00598">
    <property type="entry name" value="HTHMARR"/>
</dbReference>
<dbReference type="RefSeq" id="WP_114546986.1">
    <property type="nucleotide sequence ID" value="NZ_CALJMG010000084.1"/>
</dbReference>
<dbReference type="SMART" id="SM00347">
    <property type="entry name" value="HTH_MARR"/>
    <property type="match status" value="1"/>
</dbReference>
<dbReference type="AlphaFoldDB" id="A0A3N0IZW7"/>
<evidence type="ECO:0000313" key="3">
    <source>
        <dbReference type="EMBL" id="RNM41872.1"/>
    </source>
</evidence>
<protein>
    <recommendedName>
        <fullName evidence="1">HTH marR-type domain-containing protein</fullName>
    </recommendedName>
</protein>
<evidence type="ECO:0000313" key="5">
    <source>
        <dbReference type="Proteomes" id="UP000270112"/>
    </source>
</evidence>
<dbReference type="Gene3D" id="1.10.10.10">
    <property type="entry name" value="Winged helix-like DNA-binding domain superfamily/Winged helix DNA-binding domain"/>
    <property type="match status" value="1"/>
</dbReference>
<dbReference type="Proteomes" id="UP000253817">
    <property type="component" value="Unassembled WGS sequence"/>
</dbReference>
<keyword evidence="4" id="KW-1185">Reference proteome</keyword>
<dbReference type="OrthoDB" id="3215377at2"/>
<organism evidence="3 5">
    <name type="scientific">Eggerthella sinensis</name>
    <dbReference type="NCBI Taxonomy" id="242230"/>
    <lineage>
        <taxon>Bacteria</taxon>
        <taxon>Bacillati</taxon>
        <taxon>Actinomycetota</taxon>
        <taxon>Coriobacteriia</taxon>
        <taxon>Eggerthellales</taxon>
        <taxon>Eggerthellaceae</taxon>
        <taxon>Eggerthella</taxon>
    </lineage>
</organism>
<comment type="caution">
    <text evidence="3">The sequence shown here is derived from an EMBL/GenBank/DDBJ whole genome shotgun (WGS) entry which is preliminary data.</text>
</comment>
<dbReference type="PANTHER" id="PTHR39515">
    <property type="entry name" value="CONSERVED PROTEIN"/>
    <property type="match status" value="1"/>
</dbReference>
<dbReference type="EMBL" id="QICC01000024">
    <property type="protein sequence ID" value="RNM41872.1"/>
    <property type="molecule type" value="Genomic_DNA"/>
</dbReference>
<feature type="domain" description="HTH marR-type" evidence="1">
    <location>
        <begin position="1"/>
        <end position="135"/>
    </location>
</feature>
<reference evidence="2 4" key="1">
    <citation type="journal article" date="2018" name="Elife">
        <title>Discovery and characterization of a prevalent human gut bacterial enzyme sufficient for the inactivation of a family of plant toxins.</title>
        <authorList>
            <person name="Koppel N."/>
            <person name="Bisanz J.E."/>
            <person name="Pandelia M.E."/>
            <person name="Turnbaugh P.J."/>
            <person name="Balskus E.P."/>
        </authorList>
    </citation>
    <scope>NUCLEOTIDE SEQUENCE [LARGE SCALE GENOMIC DNA]</scope>
    <source>
        <strain evidence="2 4">DSM 16107</strain>
    </source>
</reference>
<name>A0A3N0IZW7_9ACTN</name>
<evidence type="ECO:0000313" key="2">
    <source>
        <dbReference type="EMBL" id="RDB67688.1"/>
    </source>
</evidence>
<dbReference type="SUPFAM" id="SSF46785">
    <property type="entry name" value="Winged helix' DNA-binding domain"/>
    <property type="match status" value="1"/>
</dbReference>
<dbReference type="Proteomes" id="UP000270112">
    <property type="component" value="Unassembled WGS sequence"/>
</dbReference>
<dbReference type="GO" id="GO:0003700">
    <property type="term" value="F:DNA-binding transcription factor activity"/>
    <property type="evidence" value="ECO:0007669"/>
    <property type="project" value="InterPro"/>
</dbReference>
<evidence type="ECO:0000313" key="4">
    <source>
        <dbReference type="Proteomes" id="UP000253817"/>
    </source>
</evidence>
<gene>
    <name evidence="2" type="ORF">C1876_12130</name>
    <name evidence="3" type="ORF">DMP09_07490</name>
</gene>
<dbReference type="EMBL" id="PPTT01000022">
    <property type="protein sequence ID" value="RDB67688.1"/>
    <property type="molecule type" value="Genomic_DNA"/>
</dbReference>